<dbReference type="SUPFAM" id="SSF53254">
    <property type="entry name" value="Phosphoglycerate mutase-like"/>
    <property type="match status" value="1"/>
</dbReference>
<dbReference type="EMBL" id="JABZEC010000001">
    <property type="protein sequence ID" value="NVY95697.1"/>
    <property type="molecule type" value="Genomic_DNA"/>
</dbReference>
<protein>
    <submittedName>
        <fullName evidence="3">Histidine phosphatase family protein</fullName>
    </submittedName>
</protein>
<feature type="binding site" evidence="2">
    <location>
        <position position="58"/>
    </location>
    <ligand>
        <name>substrate</name>
    </ligand>
</feature>
<organism evidence="3 4">
    <name type="scientific">Bombilactobacillus apium</name>
    <dbReference type="NCBI Taxonomy" id="2675299"/>
    <lineage>
        <taxon>Bacteria</taxon>
        <taxon>Bacillati</taxon>
        <taxon>Bacillota</taxon>
        <taxon>Bacilli</taxon>
        <taxon>Lactobacillales</taxon>
        <taxon>Lactobacillaceae</taxon>
        <taxon>Bombilactobacillus</taxon>
    </lineage>
</organism>
<sequence>MKFYFVRHGKTEWNLEGRYQGAQGDSALLPESYTDIHLLANFLSKVKIDHIYSSPIRRAYLTARTLADDLGGQIPVTTNPALKEFDLGLLEGQKFVDVEAQYPELIWAFRHDPSQYNAQVIQGESFLEVIARTNHFIQQLAQKATPTANYVIVSHGAALTAMIKSLLSVSLQDLRKDGGLSNTSLTTVETNDHGQTFQLLDWNNTSYLKRDLDQNDTI</sequence>
<dbReference type="SMART" id="SM00855">
    <property type="entry name" value="PGAM"/>
    <property type="match status" value="1"/>
</dbReference>
<dbReference type="RefSeq" id="WP_176941868.1">
    <property type="nucleotide sequence ID" value="NZ_JABZEC010000001.1"/>
</dbReference>
<dbReference type="GO" id="GO:0016791">
    <property type="term" value="F:phosphatase activity"/>
    <property type="evidence" value="ECO:0007669"/>
    <property type="project" value="TreeGrafter"/>
</dbReference>
<dbReference type="Gene3D" id="3.40.50.1240">
    <property type="entry name" value="Phosphoglycerate mutase-like"/>
    <property type="match status" value="1"/>
</dbReference>
<evidence type="ECO:0000313" key="3">
    <source>
        <dbReference type="EMBL" id="NVY95697.1"/>
    </source>
</evidence>
<dbReference type="Pfam" id="PF00300">
    <property type="entry name" value="His_Phos_1"/>
    <property type="match status" value="1"/>
</dbReference>
<dbReference type="InterPro" id="IPR050275">
    <property type="entry name" value="PGM_Phosphatase"/>
</dbReference>
<name>A0A850R4D4_9LACO</name>
<accession>A0A850R4D4</accession>
<feature type="active site" description="Tele-phosphohistidine intermediate" evidence="1">
    <location>
        <position position="8"/>
    </location>
</feature>
<dbReference type="PANTHER" id="PTHR48100:SF1">
    <property type="entry name" value="HISTIDINE PHOSPHATASE FAMILY PROTEIN-RELATED"/>
    <property type="match status" value="1"/>
</dbReference>
<feature type="active site" description="Proton donor/acceptor" evidence="1">
    <location>
        <position position="84"/>
    </location>
</feature>
<proteinExistence type="predicted"/>
<evidence type="ECO:0000256" key="2">
    <source>
        <dbReference type="PIRSR" id="PIRSR613078-2"/>
    </source>
</evidence>
<evidence type="ECO:0000256" key="1">
    <source>
        <dbReference type="PIRSR" id="PIRSR613078-1"/>
    </source>
</evidence>
<dbReference type="CDD" id="cd07067">
    <property type="entry name" value="HP_PGM_like"/>
    <property type="match status" value="1"/>
</dbReference>
<dbReference type="PANTHER" id="PTHR48100">
    <property type="entry name" value="BROAD-SPECIFICITY PHOSPHATASE YOR283W-RELATED"/>
    <property type="match status" value="1"/>
</dbReference>
<dbReference type="InterPro" id="IPR029033">
    <property type="entry name" value="His_PPase_superfam"/>
</dbReference>
<dbReference type="InterPro" id="IPR013078">
    <property type="entry name" value="His_Pase_superF_clade-1"/>
</dbReference>
<dbReference type="GO" id="GO:0005737">
    <property type="term" value="C:cytoplasm"/>
    <property type="evidence" value="ECO:0007669"/>
    <property type="project" value="TreeGrafter"/>
</dbReference>
<evidence type="ECO:0000313" key="4">
    <source>
        <dbReference type="Proteomes" id="UP000563523"/>
    </source>
</evidence>
<gene>
    <name evidence="3" type="ORF">HU830_00540</name>
</gene>
<reference evidence="3 4" key="1">
    <citation type="submission" date="2020-06" db="EMBL/GenBank/DDBJ databases">
        <authorList>
            <person name="Kang J."/>
        </authorList>
    </citation>
    <scope>NUCLEOTIDE SEQUENCE [LARGE SCALE GENOMIC DNA]</scope>
    <source>
        <strain evidence="3 4">DCY120</strain>
    </source>
</reference>
<feature type="binding site" evidence="2">
    <location>
        <begin position="7"/>
        <end position="14"/>
    </location>
    <ligand>
        <name>substrate</name>
    </ligand>
</feature>
<comment type="caution">
    <text evidence="3">The sequence shown here is derived from an EMBL/GenBank/DDBJ whole genome shotgun (WGS) entry which is preliminary data.</text>
</comment>
<keyword evidence="4" id="KW-1185">Reference proteome</keyword>
<dbReference type="AlphaFoldDB" id="A0A850R4D4"/>
<dbReference type="Proteomes" id="UP000563523">
    <property type="component" value="Unassembled WGS sequence"/>
</dbReference>